<keyword evidence="1" id="KW-0732">Signal</keyword>
<dbReference type="Proteomes" id="UP001302126">
    <property type="component" value="Unassembled WGS sequence"/>
</dbReference>
<evidence type="ECO:0000313" key="3">
    <source>
        <dbReference type="Proteomes" id="UP001302126"/>
    </source>
</evidence>
<dbReference type="AlphaFoldDB" id="A0AAN6WX78"/>
<name>A0AAN6WX78_9PEZI</name>
<reference evidence="2" key="2">
    <citation type="submission" date="2023-05" db="EMBL/GenBank/DDBJ databases">
        <authorList>
            <consortium name="Lawrence Berkeley National Laboratory"/>
            <person name="Steindorff A."/>
            <person name="Hensen N."/>
            <person name="Bonometti L."/>
            <person name="Westerberg I."/>
            <person name="Brannstrom I.O."/>
            <person name="Guillou S."/>
            <person name="Cros-Aarteil S."/>
            <person name="Calhoun S."/>
            <person name="Haridas S."/>
            <person name="Kuo A."/>
            <person name="Mondo S."/>
            <person name="Pangilinan J."/>
            <person name="Riley R."/>
            <person name="Labutti K."/>
            <person name="Andreopoulos B."/>
            <person name="Lipzen A."/>
            <person name="Chen C."/>
            <person name="Yanf M."/>
            <person name="Daum C."/>
            <person name="Ng V."/>
            <person name="Clum A."/>
            <person name="Ohm R."/>
            <person name="Martin F."/>
            <person name="Silar P."/>
            <person name="Natvig D."/>
            <person name="Lalanne C."/>
            <person name="Gautier V."/>
            <person name="Ament-Velasquez S.L."/>
            <person name="Kruys A."/>
            <person name="Hutchinson M.I."/>
            <person name="Powell A.J."/>
            <person name="Barry K."/>
            <person name="Miller A.N."/>
            <person name="Grigoriev I.V."/>
            <person name="Debuchy R."/>
            <person name="Gladieux P."/>
            <person name="Thoren M.H."/>
            <person name="Johannesson H."/>
        </authorList>
    </citation>
    <scope>NUCLEOTIDE SEQUENCE</scope>
    <source>
        <strain evidence="2">PSN309</strain>
    </source>
</reference>
<feature type="chain" id="PRO_5042829283" evidence="1">
    <location>
        <begin position="21"/>
        <end position="113"/>
    </location>
</feature>
<gene>
    <name evidence="2" type="ORF">QBC35DRAFT_133024</name>
</gene>
<evidence type="ECO:0000256" key="1">
    <source>
        <dbReference type="SAM" id="SignalP"/>
    </source>
</evidence>
<protein>
    <submittedName>
        <fullName evidence="2">Uncharacterized protein</fullName>
    </submittedName>
</protein>
<organism evidence="2 3">
    <name type="scientific">Podospora australis</name>
    <dbReference type="NCBI Taxonomy" id="1536484"/>
    <lineage>
        <taxon>Eukaryota</taxon>
        <taxon>Fungi</taxon>
        <taxon>Dikarya</taxon>
        <taxon>Ascomycota</taxon>
        <taxon>Pezizomycotina</taxon>
        <taxon>Sordariomycetes</taxon>
        <taxon>Sordariomycetidae</taxon>
        <taxon>Sordariales</taxon>
        <taxon>Podosporaceae</taxon>
        <taxon>Podospora</taxon>
    </lineage>
</organism>
<accession>A0AAN6WX78</accession>
<dbReference type="EMBL" id="MU864373">
    <property type="protein sequence ID" value="KAK4189626.1"/>
    <property type="molecule type" value="Genomic_DNA"/>
</dbReference>
<proteinExistence type="predicted"/>
<feature type="signal peptide" evidence="1">
    <location>
        <begin position="1"/>
        <end position="20"/>
    </location>
</feature>
<reference evidence="2" key="1">
    <citation type="journal article" date="2023" name="Mol. Phylogenet. Evol.">
        <title>Genome-scale phylogeny and comparative genomics of the fungal order Sordariales.</title>
        <authorList>
            <person name="Hensen N."/>
            <person name="Bonometti L."/>
            <person name="Westerberg I."/>
            <person name="Brannstrom I.O."/>
            <person name="Guillou S."/>
            <person name="Cros-Aarteil S."/>
            <person name="Calhoun S."/>
            <person name="Haridas S."/>
            <person name="Kuo A."/>
            <person name="Mondo S."/>
            <person name="Pangilinan J."/>
            <person name="Riley R."/>
            <person name="LaButti K."/>
            <person name="Andreopoulos B."/>
            <person name="Lipzen A."/>
            <person name="Chen C."/>
            <person name="Yan M."/>
            <person name="Daum C."/>
            <person name="Ng V."/>
            <person name="Clum A."/>
            <person name="Steindorff A."/>
            <person name="Ohm R.A."/>
            <person name="Martin F."/>
            <person name="Silar P."/>
            <person name="Natvig D.O."/>
            <person name="Lalanne C."/>
            <person name="Gautier V."/>
            <person name="Ament-Velasquez S.L."/>
            <person name="Kruys A."/>
            <person name="Hutchinson M.I."/>
            <person name="Powell A.J."/>
            <person name="Barry K."/>
            <person name="Miller A.N."/>
            <person name="Grigoriev I.V."/>
            <person name="Debuchy R."/>
            <person name="Gladieux P."/>
            <person name="Hiltunen Thoren M."/>
            <person name="Johannesson H."/>
        </authorList>
    </citation>
    <scope>NUCLEOTIDE SEQUENCE</scope>
    <source>
        <strain evidence="2">PSN309</strain>
    </source>
</reference>
<comment type="caution">
    <text evidence="2">The sequence shown here is derived from an EMBL/GenBank/DDBJ whole genome shotgun (WGS) entry which is preliminary data.</text>
</comment>
<evidence type="ECO:0000313" key="2">
    <source>
        <dbReference type="EMBL" id="KAK4189626.1"/>
    </source>
</evidence>
<keyword evidence="3" id="KW-1185">Reference proteome</keyword>
<sequence>MGDLLYVFPNLFWLALQCEGSVLSFLALGQPASLHLAWPVRLPVPSSSQLTAPFVQCGFTIKCSHISASLTANYTALQATGSPVDFLRSTPFGLPFLFRGNGKMIINVVRSYN</sequence>